<protein>
    <submittedName>
        <fullName evidence="1">Uncharacterized protein</fullName>
    </submittedName>
</protein>
<sequence>MKNYLDPVYLVVNEDTWKTRVYAEIFASLVEIIDDIEEVEKDSNSLYKLVKFKFSEELFSKIYDYNPFKNEPTVENFYVKFFSDELSRLTRRIDWCPSNCEIQDSVISAFLCTNSHVPDEVLCAWESLINQCGSCSQQDSLLRIISPLSYQTKITLVSEQLINIDFQQITTVYELFDISQLLKKETINDKVMRKIINICYHQAVLTGRMSPNLLQQEYIFDSNFWRTINSAKITEEDTEYKLKFIDSLTQVIYAQDIDIRLHKYKNVKITIDQKKYTKISADVFQMGRGTIDRRCSRIFFYKINNQICFYEFDPDSHAGE</sequence>
<gene>
    <name evidence="1" type="ORF">AN484_06260</name>
</gene>
<organism evidence="1 2">
    <name type="scientific">Aphanizomenon flos-aquae WA102</name>
    <dbReference type="NCBI Taxonomy" id="1710896"/>
    <lineage>
        <taxon>Bacteria</taxon>
        <taxon>Bacillati</taxon>
        <taxon>Cyanobacteriota</taxon>
        <taxon>Cyanophyceae</taxon>
        <taxon>Nostocales</taxon>
        <taxon>Aphanizomenonaceae</taxon>
        <taxon>Aphanizomenon</taxon>
    </lineage>
</organism>
<evidence type="ECO:0000313" key="1">
    <source>
        <dbReference type="EMBL" id="OBQ44586.1"/>
    </source>
</evidence>
<dbReference type="EMBL" id="LJOW01000019">
    <property type="protein sequence ID" value="OBQ44586.1"/>
    <property type="molecule type" value="Genomic_DNA"/>
</dbReference>
<dbReference type="Proteomes" id="UP000092093">
    <property type="component" value="Unassembled WGS sequence"/>
</dbReference>
<accession>A0A1B7X5D7</accession>
<dbReference type="AlphaFoldDB" id="A0A1B7X5D7"/>
<proteinExistence type="predicted"/>
<reference evidence="1 2" key="1">
    <citation type="submission" date="2015-09" db="EMBL/GenBank/DDBJ databases">
        <title>Aphanizomenon flos-aquae WA102.</title>
        <authorList>
            <person name="Driscoll C."/>
        </authorList>
    </citation>
    <scope>NUCLEOTIDE SEQUENCE [LARGE SCALE GENOMIC DNA]</scope>
    <source>
        <strain evidence="1">WA102</strain>
    </source>
</reference>
<dbReference type="PATRIC" id="fig|1710896.3.peg.3933"/>
<name>A0A1B7X5D7_APHFL</name>
<comment type="caution">
    <text evidence="1">The sequence shown here is derived from an EMBL/GenBank/DDBJ whole genome shotgun (WGS) entry which is preliminary data.</text>
</comment>
<evidence type="ECO:0000313" key="2">
    <source>
        <dbReference type="Proteomes" id="UP000092093"/>
    </source>
</evidence>